<dbReference type="Pfam" id="PF03840">
    <property type="entry name" value="SecG"/>
    <property type="match status" value="1"/>
</dbReference>
<feature type="transmembrane region" description="Helical" evidence="11">
    <location>
        <begin position="51"/>
        <end position="74"/>
    </location>
</feature>
<dbReference type="PRINTS" id="PR01651">
    <property type="entry name" value="SECGEXPORT"/>
</dbReference>
<evidence type="ECO:0000256" key="4">
    <source>
        <dbReference type="ARBA" id="ARBA00022448"/>
    </source>
</evidence>
<keyword evidence="13" id="KW-1185">Reference proteome</keyword>
<evidence type="ECO:0000256" key="2">
    <source>
        <dbReference type="ARBA" id="ARBA00008445"/>
    </source>
</evidence>
<evidence type="ECO:0000256" key="5">
    <source>
        <dbReference type="ARBA" id="ARBA00022475"/>
    </source>
</evidence>
<protein>
    <recommendedName>
        <fullName evidence="3 11">Protein-export membrane protein SecG</fullName>
    </recommendedName>
</protein>
<comment type="subcellular location">
    <subcellularLocation>
        <location evidence="1 11">Cell membrane</location>
        <topology evidence="1 11">Multi-pass membrane protein</topology>
    </subcellularLocation>
</comment>
<sequence length="129" mass="13229">MEKIILVFHVLTAISIIGLILLQQGKGAEAGASFGAGASQTVFGSQGGGNFFSRLTAILATVFFVTSFALAIVAKNNAGGSDDLGIPEIPAAEQTQPEVPAFEGEGDVPVVEDAIEAEVPEADEAEQPQ</sequence>
<comment type="caution">
    <text evidence="12">The sequence shown here is derived from an EMBL/GenBank/DDBJ whole genome shotgun (WGS) entry which is preliminary data.</text>
</comment>
<dbReference type="EMBL" id="BSYJ01000002">
    <property type="protein sequence ID" value="GMG86390.1"/>
    <property type="molecule type" value="Genomic_DNA"/>
</dbReference>
<keyword evidence="9 11" id="KW-0811">Translocation</keyword>
<keyword evidence="6 11" id="KW-0812">Transmembrane</keyword>
<evidence type="ECO:0000256" key="11">
    <source>
        <dbReference type="RuleBase" id="RU365087"/>
    </source>
</evidence>
<evidence type="ECO:0000313" key="12">
    <source>
        <dbReference type="EMBL" id="GMG86390.1"/>
    </source>
</evidence>
<dbReference type="PANTHER" id="PTHR34182">
    <property type="entry name" value="PROTEIN-EXPORT MEMBRANE PROTEIN SECG"/>
    <property type="match status" value="1"/>
</dbReference>
<dbReference type="PANTHER" id="PTHR34182:SF1">
    <property type="entry name" value="PROTEIN-EXPORT MEMBRANE PROTEIN SECG"/>
    <property type="match status" value="1"/>
</dbReference>
<keyword evidence="10 11" id="KW-0472">Membrane</keyword>
<proteinExistence type="inferred from homology"/>
<keyword evidence="4 11" id="KW-0813">Transport</keyword>
<dbReference type="NCBIfam" id="TIGR00810">
    <property type="entry name" value="secG"/>
    <property type="match status" value="1"/>
</dbReference>
<evidence type="ECO:0000256" key="8">
    <source>
        <dbReference type="ARBA" id="ARBA00022989"/>
    </source>
</evidence>
<accession>A0ABQ6LWF6</accession>
<comment type="caution">
    <text evidence="11">Lacks conserved residue(s) required for the propagation of feature annotation.</text>
</comment>
<evidence type="ECO:0000256" key="1">
    <source>
        <dbReference type="ARBA" id="ARBA00004651"/>
    </source>
</evidence>
<dbReference type="InterPro" id="IPR004692">
    <property type="entry name" value="SecG"/>
</dbReference>
<evidence type="ECO:0000313" key="13">
    <source>
        <dbReference type="Proteomes" id="UP001224392"/>
    </source>
</evidence>
<name>A0ABQ6LWF6_9GAMM</name>
<keyword evidence="8 11" id="KW-1133">Transmembrane helix</keyword>
<evidence type="ECO:0000256" key="3">
    <source>
        <dbReference type="ARBA" id="ARBA00017876"/>
    </source>
</evidence>
<reference evidence="12 13" key="1">
    <citation type="submission" date="2023-04" db="EMBL/GenBank/DDBJ databases">
        <title>Marinobulbifer ophiurae gen. nov., sp. Nov., isolate from tissue of brittle star Ophioplocus japonicus.</title>
        <authorList>
            <person name="Kawano K."/>
            <person name="Sawayama S."/>
            <person name="Nakagawa S."/>
        </authorList>
    </citation>
    <scope>NUCLEOTIDE SEQUENCE [LARGE SCALE GENOMIC DNA]</scope>
    <source>
        <strain evidence="12 13">NKW57</strain>
    </source>
</reference>
<evidence type="ECO:0000256" key="6">
    <source>
        <dbReference type="ARBA" id="ARBA00022692"/>
    </source>
</evidence>
<gene>
    <name evidence="12" type="primary">secG</name>
    <name evidence="12" type="ORF">MNKW57_07110</name>
</gene>
<comment type="function">
    <text evidence="11">Involved in protein export. Participates in an early event of protein translocation.</text>
</comment>
<dbReference type="RefSeq" id="WP_285762911.1">
    <property type="nucleotide sequence ID" value="NZ_BSYJ01000002.1"/>
</dbReference>
<evidence type="ECO:0000256" key="10">
    <source>
        <dbReference type="ARBA" id="ARBA00023136"/>
    </source>
</evidence>
<comment type="similarity">
    <text evidence="2 11">Belongs to the SecG family.</text>
</comment>
<evidence type="ECO:0000256" key="7">
    <source>
        <dbReference type="ARBA" id="ARBA00022927"/>
    </source>
</evidence>
<organism evidence="12 13">
    <name type="scientific">Biformimicrobium ophioploci</name>
    <dbReference type="NCBI Taxonomy" id="3036711"/>
    <lineage>
        <taxon>Bacteria</taxon>
        <taxon>Pseudomonadati</taxon>
        <taxon>Pseudomonadota</taxon>
        <taxon>Gammaproteobacteria</taxon>
        <taxon>Cellvibrionales</taxon>
        <taxon>Microbulbiferaceae</taxon>
        <taxon>Biformimicrobium</taxon>
    </lineage>
</organism>
<keyword evidence="5 11" id="KW-1003">Cell membrane</keyword>
<evidence type="ECO:0000256" key="9">
    <source>
        <dbReference type="ARBA" id="ARBA00023010"/>
    </source>
</evidence>
<dbReference type="Proteomes" id="UP001224392">
    <property type="component" value="Unassembled WGS sequence"/>
</dbReference>
<keyword evidence="7 11" id="KW-0653">Protein transport</keyword>